<comment type="catalytic activity">
    <reaction evidence="7">
        <text>ATP + H2O = ADP + phosphate + H(+)</text>
        <dbReference type="Rhea" id="RHEA:13065"/>
        <dbReference type="ChEBI" id="CHEBI:15377"/>
        <dbReference type="ChEBI" id="CHEBI:15378"/>
        <dbReference type="ChEBI" id="CHEBI:30616"/>
        <dbReference type="ChEBI" id="CHEBI:43474"/>
        <dbReference type="ChEBI" id="CHEBI:456216"/>
        <dbReference type="EC" id="3.6.4.13"/>
    </reaction>
</comment>
<dbReference type="GO" id="GO:0005829">
    <property type="term" value="C:cytosol"/>
    <property type="evidence" value="ECO:0007669"/>
    <property type="project" value="TreeGrafter"/>
</dbReference>
<feature type="compositionally biased region" description="Basic residues" evidence="8">
    <location>
        <begin position="486"/>
        <end position="496"/>
    </location>
</feature>
<feature type="region of interest" description="Disordered" evidence="8">
    <location>
        <begin position="469"/>
        <end position="569"/>
    </location>
</feature>
<evidence type="ECO:0000313" key="10">
    <source>
        <dbReference type="Ensembl" id="ENSONIP00000057133.1"/>
    </source>
</evidence>
<dbReference type="AlphaFoldDB" id="A0A669D953"/>
<feature type="compositionally biased region" description="Basic and acidic residues" evidence="8">
    <location>
        <begin position="504"/>
        <end position="519"/>
    </location>
</feature>
<evidence type="ECO:0000256" key="8">
    <source>
        <dbReference type="SAM" id="MobiDB-lite"/>
    </source>
</evidence>
<dbReference type="GO" id="GO:0003724">
    <property type="term" value="F:RNA helicase activity"/>
    <property type="evidence" value="ECO:0007669"/>
    <property type="project" value="UniProtKB-EC"/>
</dbReference>
<dbReference type="PROSITE" id="PS51194">
    <property type="entry name" value="HELICASE_CTER"/>
    <property type="match status" value="1"/>
</dbReference>
<dbReference type="Pfam" id="PF00271">
    <property type="entry name" value="Helicase_C"/>
    <property type="match status" value="1"/>
</dbReference>
<feature type="compositionally biased region" description="Basic and acidic residues" evidence="8">
    <location>
        <begin position="289"/>
        <end position="308"/>
    </location>
</feature>
<organism evidence="10 11">
    <name type="scientific">Oreochromis niloticus</name>
    <name type="common">Nile tilapia</name>
    <name type="synonym">Tilapia nilotica</name>
    <dbReference type="NCBI Taxonomy" id="8128"/>
    <lineage>
        <taxon>Eukaryota</taxon>
        <taxon>Metazoa</taxon>
        <taxon>Chordata</taxon>
        <taxon>Craniata</taxon>
        <taxon>Vertebrata</taxon>
        <taxon>Euteleostomi</taxon>
        <taxon>Actinopterygii</taxon>
        <taxon>Neopterygii</taxon>
        <taxon>Teleostei</taxon>
        <taxon>Neoteleostei</taxon>
        <taxon>Acanthomorphata</taxon>
        <taxon>Ovalentaria</taxon>
        <taxon>Cichlomorphae</taxon>
        <taxon>Cichliformes</taxon>
        <taxon>Cichlidae</taxon>
        <taxon>African cichlids</taxon>
        <taxon>Pseudocrenilabrinae</taxon>
        <taxon>Oreochromini</taxon>
        <taxon>Oreochromis</taxon>
    </lineage>
</organism>
<dbReference type="InterPro" id="IPR012541">
    <property type="entry name" value="DBP10_C"/>
</dbReference>
<dbReference type="PANTHER" id="PTHR47959">
    <property type="entry name" value="ATP-DEPENDENT RNA HELICASE RHLE-RELATED"/>
    <property type="match status" value="1"/>
</dbReference>
<gene>
    <name evidence="10" type="primary">LOC109204737</name>
</gene>
<dbReference type="CDD" id="cd18787">
    <property type="entry name" value="SF2_C_DEAD"/>
    <property type="match status" value="1"/>
</dbReference>
<dbReference type="GO" id="GO:0005524">
    <property type="term" value="F:ATP binding"/>
    <property type="evidence" value="ECO:0007669"/>
    <property type="project" value="UniProtKB-KW"/>
</dbReference>
<evidence type="ECO:0000259" key="9">
    <source>
        <dbReference type="PROSITE" id="PS51194"/>
    </source>
</evidence>
<feature type="region of interest" description="Disordered" evidence="8">
    <location>
        <begin position="375"/>
        <end position="394"/>
    </location>
</feature>
<dbReference type="InterPro" id="IPR027417">
    <property type="entry name" value="P-loop_NTPase"/>
</dbReference>
<dbReference type="InterPro" id="IPR001650">
    <property type="entry name" value="Helicase_C-like"/>
</dbReference>
<dbReference type="SUPFAM" id="SSF52540">
    <property type="entry name" value="P-loop containing nucleoside triphosphate hydrolases"/>
    <property type="match status" value="1"/>
</dbReference>
<evidence type="ECO:0000256" key="1">
    <source>
        <dbReference type="ARBA" id="ARBA00012552"/>
    </source>
</evidence>
<evidence type="ECO:0000313" key="11">
    <source>
        <dbReference type="Proteomes" id="UP000005207"/>
    </source>
</evidence>
<dbReference type="Ensembl" id="ENSONIT00000068465.1">
    <property type="protein sequence ID" value="ENSONIP00000057133.1"/>
    <property type="gene ID" value="ENSONIG00000029825.1"/>
</dbReference>
<name>A0A669D953_ORENI</name>
<dbReference type="Proteomes" id="UP000005207">
    <property type="component" value="Linkage group LG13"/>
</dbReference>
<feature type="compositionally biased region" description="Basic residues" evidence="8">
    <location>
        <begin position="558"/>
        <end position="569"/>
    </location>
</feature>
<feature type="compositionally biased region" description="Gly residues" evidence="8">
    <location>
        <begin position="475"/>
        <end position="485"/>
    </location>
</feature>
<sequence>MPLQPARQSPVAPPLSSLCRKQQAHLANGGGLTPSKWAIENRSVPMTSPQTGCFHGFEHVFISSNFHQLSFFHLRVDDKPALLLHLLRNIVKPQEQTVVFAATKHHVEYLKELLSSEGLECAHYSALDQTARKINIGKFVNRKAMVLLVTDVAARGIDIPLLDNVINYNFPSKAKLFLHRVGRVGRAGQSGTAYSLICPDEMPYVYDLHLFLGRPVQFASPEHTQEGVFGRVPQRILDDESAHVITSHENSLDLQNLLRVSENAYKQYLKSRSNPFKTPASEVMRAKRSKDTRLVDKFSKQREDRAAESRLQQPINPTTTADCDITEKEESDLNGVFSEVVGGKRRGQQEDGEERPKTKKKRQSGKDEEYYIPYRPKDFDSERGLSLGGEGSAFEQQASSAVLDLMGDEGDRLNQQKKMMKWDHKKKRFVRETGKEDQKKKIKTDSGQVISNKKNRKNFYEEWKKKYKIDDTGSGSDGETGGGGRKPARGRGRGRRGPNVQSSGDHKARSELKTKDQIMKQRKKKQKHQFLQGGGMSKLRSKNKKWLGEVKKSGFGRGGHKKGKLRKKL</sequence>
<reference evidence="11" key="1">
    <citation type="submission" date="2012-01" db="EMBL/GenBank/DDBJ databases">
        <title>The Genome Sequence of Oreochromis niloticus (Nile Tilapia).</title>
        <authorList>
            <consortium name="Broad Institute Genome Assembly Team"/>
            <consortium name="Broad Institute Sequencing Platform"/>
            <person name="Di Palma F."/>
            <person name="Johnson J."/>
            <person name="Lander E.S."/>
            <person name="Lindblad-Toh K."/>
        </authorList>
    </citation>
    <scope>NUCLEOTIDE SEQUENCE [LARGE SCALE GENOMIC DNA]</scope>
</reference>
<evidence type="ECO:0000256" key="4">
    <source>
        <dbReference type="ARBA" id="ARBA00022806"/>
    </source>
</evidence>
<feature type="domain" description="Helicase C-terminal" evidence="9">
    <location>
        <begin position="82"/>
        <end position="228"/>
    </location>
</feature>
<dbReference type="PANTHER" id="PTHR47959:SF8">
    <property type="entry name" value="RNA HELICASE"/>
    <property type="match status" value="1"/>
</dbReference>
<dbReference type="InParanoid" id="A0A669D953"/>
<feature type="region of interest" description="Disordered" evidence="8">
    <location>
        <begin position="271"/>
        <end position="369"/>
    </location>
</feature>
<keyword evidence="11" id="KW-1185">Reference proteome</keyword>
<feature type="compositionally biased region" description="Polar residues" evidence="8">
    <location>
        <begin position="310"/>
        <end position="321"/>
    </location>
</feature>
<evidence type="ECO:0000256" key="7">
    <source>
        <dbReference type="ARBA" id="ARBA00047984"/>
    </source>
</evidence>
<keyword evidence="2" id="KW-0547">Nucleotide-binding</keyword>
<evidence type="ECO:0000256" key="2">
    <source>
        <dbReference type="ARBA" id="ARBA00022741"/>
    </source>
</evidence>
<protein>
    <recommendedName>
        <fullName evidence="1">RNA helicase</fullName>
        <ecNumber evidence="1">3.6.4.13</ecNumber>
    </recommendedName>
</protein>
<feature type="compositionally biased region" description="Basic and acidic residues" evidence="8">
    <location>
        <begin position="430"/>
        <end position="439"/>
    </location>
</feature>
<keyword evidence="5" id="KW-0067">ATP-binding</keyword>
<feature type="region of interest" description="Disordered" evidence="8">
    <location>
        <begin position="417"/>
        <end position="457"/>
    </location>
</feature>
<dbReference type="Pfam" id="PF08147">
    <property type="entry name" value="DBP10CT"/>
    <property type="match status" value="1"/>
</dbReference>
<keyword evidence="4" id="KW-0347">Helicase</keyword>
<evidence type="ECO:0000256" key="3">
    <source>
        <dbReference type="ARBA" id="ARBA00022801"/>
    </source>
</evidence>
<keyword evidence="3" id="KW-0378">Hydrolase</keyword>
<dbReference type="OMA" id="ERHIGIT"/>
<dbReference type="GO" id="GO:0003723">
    <property type="term" value="F:RNA binding"/>
    <property type="evidence" value="ECO:0007669"/>
    <property type="project" value="UniProtKB-KW"/>
</dbReference>
<reference evidence="10" key="3">
    <citation type="submission" date="2025-09" db="UniProtKB">
        <authorList>
            <consortium name="Ensembl"/>
        </authorList>
    </citation>
    <scope>IDENTIFICATION</scope>
</reference>
<dbReference type="Gene3D" id="3.40.50.300">
    <property type="entry name" value="P-loop containing nucleotide triphosphate hydrolases"/>
    <property type="match status" value="1"/>
</dbReference>
<proteinExistence type="predicted"/>
<reference evidence="10" key="2">
    <citation type="submission" date="2025-08" db="UniProtKB">
        <authorList>
            <consortium name="Ensembl"/>
        </authorList>
    </citation>
    <scope>IDENTIFICATION</scope>
</reference>
<accession>A0A669D953</accession>
<evidence type="ECO:0000256" key="5">
    <source>
        <dbReference type="ARBA" id="ARBA00022840"/>
    </source>
</evidence>
<dbReference type="GO" id="GO:0005634">
    <property type="term" value="C:nucleus"/>
    <property type="evidence" value="ECO:0007669"/>
    <property type="project" value="InterPro"/>
</dbReference>
<keyword evidence="6" id="KW-0694">RNA-binding</keyword>
<dbReference type="SMART" id="SM00490">
    <property type="entry name" value="HELICc"/>
    <property type="match status" value="1"/>
</dbReference>
<dbReference type="EC" id="3.6.4.13" evidence="1"/>
<dbReference type="GeneTree" id="ENSGT00550000075100"/>
<evidence type="ECO:0000256" key="6">
    <source>
        <dbReference type="ARBA" id="ARBA00022884"/>
    </source>
</evidence>
<dbReference type="SMART" id="SM01123">
    <property type="entry name" value="DBP10CT"/>
    <property type="match status" value="1"/>
</dbReference>
<dbReference type="InterPro" id="IPR050079">
    <property type="entry name" value="DEAD_box_RNA_helicase"/>
</dbReference>
<dbReference type="GO" id="GO:0016787">
    <property type="term" value="F:hydrolase activity"/>
    <property type="evidence" value="ECO:0007669"/>
    <property type="project" value="UniProtKB-KW"/>
</dbReference>